<keyword evidence="2" id="KW-1185">Reference proteome</keyword>
<name>A0A413RLU2_9CELL</name>
<comment type="caution">
    <text evidence="1">The sequence shown here is derived from an EMBL/GenBank/DDBJ whole genome shotgun (WGS) entry which is preliminary data.</text>
</comment>
<reference evidence="1 2" key="1">
    <citation type="submission" date="2018-08" db="EMBL/GenBank/DDBJ databases">
        <title>Cellulomonas rhizosphaerae sp. nov., a novel actinomycete isolated from soil.</title>
        <authorList>
            <person name="Tian Y."/>
        </authorList>
    </citation>
    <scope>NUCLEOTIDE SEQUENCE [LARGE SCALE GENOMIC DNA]</scope>
    <source>
        <strain evidence="1 2">NEAU-TCZ24</strain>
    </source>
</reference>
<evidence type="ECO:0008006" key="3">
    <source>
        <dbReference type="Google" id="ProtNLM"/>
    </source>
</evidence>
<evidence type="ECO:0000313" key="1">
    <source>
        <dbReference type="EMBL" id="RHA41304.1"/>
    </source>
</evidence>
<organism evidence="1 2">
    <name type="scientific">Cellulomonas rhizosphaerae</name>
    <dbReference type="NCBI Taxonomy" id="2293719"/>
    <lineage>
        <taxon>Bacteria</taxon>
        <taxon>Bacillati</taxon>
        <taxon>Actinomycetota</taxon>
        <taxon>Actinomycetes</taxon>
        <taxon>Micrococcales</taxon>
        <taxon>Cellulomonadaceae</taxon>
        <taxon>Cellulomonas</taxon>
    </lineage>
</organism>
<dbReference type="RefSeq" id="WP_138067543.1">
    <property type="nucleotide sequence ID" value="NZ_QWKP01000186.1"/>
</dbReference>
<sequence length="91" mass="9699">QGYDAYGVAYSEGRSVLNIAGLVLAPDNTNQVIQPIVLDSQGVGWWRRVVDRASITAELHLAVPLSPAERAAMEAAFARYSAFAGVPVELA</sequence>
<gene>
    <name evidence="1" type="ORF">D1825_08795</name>
</gene>
<proteinExistence type="predicted"/>
<feature type="non-terminal residue" evidence="1">
    <location>
        <position position="1"/>
    </location>
</feature>
<protein>
    <recommendedName>
        <fullName evidence="3">Winged helix DNA-binding domain-containing protein</fullName>
    </recommendedName>
</protein>
<evidence type="ECO:0000313" key="2">
    <source>
        <dbReference type="Proteomes" id="UP000283374"/>
    </source>
</evidence>
<dbReference type="EMBL" id="QWKP01000186">
    <property type="protein sequence ID" value="RHA41304.1"/>
    <property type="molecule type" value="Genomic_DNA"/>
</dbReference>
<dbReference type="AlphaFoldDB" id="A0A413RLU2"/>
<dbReference type="Proteomes" id="UP000283374">
    <property type="component" value="Unassembled WGS sequence"/>
</dbReference>
<accession>A0A413RLU2</accession>